<gene>
    <name evidence="2" type="ORF">PENTCL1PPCAC_12138</name>
</gene>
<feature type="non-terminal residue" evidence="2">
    <location>
        <position position="145"/>
    </location>
</feature>
<reference evidence="2" key="1">
    <citation type="submission" date="2023-10" db="EMBL/GenBank/DDBJ databases">
        <title>Genome assembly of Pristionchus species.</title>
        <authorList>
            <person name="Yoshida K."/>
            <person name="Sommer R.J."/>
        </authorList>
    </citation>
    <scope>NUCLEOTIDE SEQUENCE</scope>
    <source>
        <strain evidence="2">RS0144</strain>
    </source>
</reference>
<dbReference type="PROSITE" id="PS50181">
    <property type="entry name" value="FBOX"/>
    <property type="match status" value="1"/>
</dbReference>
<organism evidence="2 3">
    <name type="scientific">Pristionchus entomophagus</name>
    <dbReference type="NCBI Taxonomy" id="358040"/>
    <lineage>
        <taxon>Eukaryota</taxon>
        <taxon>Metazoa</taxon>
        <taxon>Ecdysozoa</taxon>
        <taxon>Nematoda</taxon>
        <taxon>Chromadorea</taxon>
        <taxon>Rhabditida</taxon>
        <taxon>Rhabditina</taxon>
        <taxon>Diplogasteromorpha</taxon>
        <taxon>Diplogasteroidea</taxon>
        <taxon>Neodiplogasteridae</taxon>
        <taxon>Pristionchus</taxon>
    </lineage>
</organism>
<accession>A0AAV5T730</accession>
<proteinExistence type="predicted"/>
<keyword evidence="3" id="KW-1185">Reference proteome</keyword>
<evidence type="ECO:0000313" key="3">
    <source>
        <dbReference type="Proteomes" id="UP001432027"/>
    </source>
</evidence>
<dbReference type="InterPro" id="IPR036047">
    <property type="entry name" value="F-box-like_dom_sf"/>
</dbReference>
<sequence length="145" mass="17000">GDLLEIFDDGTEKRGETTFMDLPDEMSIKIIANLDLPSQFKMRRVSRGFNELQLCVKNMLQTIEIKIIPDRYEMSINPCSRNSPWQCHNYDELIQGLRRLALNTSINRITIREELGTDHIMIEDCLMDTLFNFEADELITWNDKK</sequence>
<dbReference type="EMBL" id="BTSX01000003">
    <property type="protein sequence ID" value="GMS89963.1"/>
    <property type="molecule type" value="Genomic_DNA"/>
</dbReference>
<dbReference type="Pfam" id="PF00646">
    <property type="entry name" value="F-box"/>
    <property type="match status" value="1"/>
</dbReference>
<name>A0AAV5T730_9BILA</name>
<evidence type="ECO:0000313" key="2">
    <source>
        <dbReference type="EMBL" id="GMS89963.1"/>
    </source>
</evidence>
<feature type="non-terminal residue" evidence="2">
    <location>
        <position position="1"/>
    </location>
</feature>
<comment type="caution">
    <text evidence="2">The sequence shown here is derived from an EMBL/GenBank/DDBJ whole genome shotgun (WGS) entry which is preliminary data.</text>
</comment>
<dbReference type="AlphaFoldDB" id="A0AAV5T730"/>
<protein>
    <recommendedName>
        <fullName evidence="1">F-box domain-containing protein</fullName>
    </recommendedName>
</protein>
<feature type="domain" description="F-box" evidence="1">
    <location>
        <begin position="16"/>
        <end position="63"/>
    </location>
</feature>
<evidence type="ECO:0000259" key="1">
    <source>
        <dbReference type="PROSITE" id="PS50181"/>
    </source>
</evidence>
<dbReference type="SUPFAM" id="SSF81383">
    <property type="entry name" value="F-box domain"/>
    <property type="match status" value="1"/>
</dbReference>
<dbReference type="Proteomes" id="UP001432027">
    <property type="component" value="Unassembled WGS sequence"/>
</dbReference>
<dbReference type="InterPro" id="IPR001810">
    <property type="entry name" value="F-box_dom"/>
</dbReference>